<accession>N1PC06</accession>
<organism evidence="1 2">
    <name type="scientific">Dothistroma septosporum (strain NZE10 / CBS 128990)</name>
    <name type="common">Red band needle blight fungus</name>
    <name type="synonym">Mycosphaerella pini</name>
    <dbReference type="NCBI Taxonomy" id="675120"/>
    <lineage>
        <taxon>Eukaryota</taxon>
        <taxon>Fungi</taxon>
        <taxon>Dikarya</taxon>
        <taxon>Ascomycota</taxon>
        <taxon>Pezizomycotina</taxon>
        <taxon>Dothideomycetes</taxon>
        <taxon>Dothideomycetidae</taxon>
        <taxon>Mycosphaerellales</taxon>
        <taxon>Mycosphaerellaceae</taxon>
        <taxon>Dothistroma</taxon>
    </lineage>
</organism>
<reference evidence="2" key="1">
    <citation type="journal article" date="2012" name="PLoS Genet.">
        <title>The genomes of the fungal plant pathogens Cladosporium fulvum and Dothistroma septosporum reveal adaptation to different hosts and lifestyles but also signatures of common ancestry.</title>
        <authorList>
            <person name="de Wit P.J.G.M."/>
            <person name="van der Burgt A."/>
            <person name="Oekmen B."/>
            <person name="Stergiopoulos I."/>
            <person name="Abd-Elsalam K.A."/>
            <person name="Aerts A.L."/>
            <person name="Bahkali A.H."/>
            <person name="Beenen H.G."/>
            <person name="Chettri P."/>
            <person name="Cox M.P."/>
            <person name="Datema E."/>
            <person name="de Vries R.P."/>
            <person name="Dhillon B."/>
            <person name="Ganley A.R."/>
            <person name="Griffiths S.A."/>
            <person name="Guo Y."/>
            <person name="Hamelin R.C."/>
            <person name="Henrissat B."/>
            <person name="Kabir M.S."/>
            <person name="Jashni M.K."/>
            <person name="Kema G."/>
            <person name="Klaubauf S."/>
            <person name="Lapidus A."/>
            <person name="Levasseur A."/>
            <person name="Lindquist E."/>
            <person name="Mehrabi R."/>
            <person name="Ohm R.A."/>
            <person name="Owen T.J."/>
            <person name="Salamov A."/>
            <person name="Schwelm A."/>
            <person name="Schijlen E."/>
            <person name="Sun H."/>
            <person name="van den Burg H.A."/>
            <person name="van Ham R.C.H.J."/>
            <person name="Zhang S."/>
            <person name="Goodwin S.B."/>
            <person name="Grigoriev I.V."/>
            <person name="Collemare J."/>
            <person name="Bradshaw R.E."/>
        </authorList>
    </citation>
    <scope>NUCLEOTIDE SEQUENCE [LARGE SCALE GENOMIC DNA]</scope>
    <source>
        <strain evidence="2">NZE10 / CBS 128990</strain>
    </source>
</reference>
<dbReference type="HOGENOM" id="CLU_1045938_0_0_1"/>
<dbReference type="PANTHER" id="PTHR42085:SF4">
    <property type="entry name" value="F-BOX DOMAIN-CONTAINING PROTEIN"/>
    <property type="match status" value="1"/>
</dbReference>
<reference evidence="1 2" key="2">
    <citation type="journal article" date="2012" name="PLoS Pathog.">
        <title>Diverse lifestyles and strategies of plant pathogenesis encoded in the genomes of eighteen Dothideomycetes fungi.</title>
        <authorList>
            <person name="Ohm R.A."/>
            <person name="Feau N."/>
            <person name="Henrissat B."/>
            <person name="Schoch C.L."/>
            <person name="Horwitz B.A."/>
            <person name="Barry K.W."/>
            <person name="Condon B.J."/>
            <person name="Copeland A.C."/>
            <person name="Dhillon B."/>
            <person name="Glaser F."/>
            <person name="Hesse C.N."/>
            <person name="Kosti I."/>
            <person name="LaButti K."/>
            <person name="Lindquist E.A."/>
            <person name="Lucas S."/>
            <person name="Salamov A.A."/>
            <person name="Bradshaw R.E."/>
            <person name="Ciuffetti L."/>
            <person name="Hamelin R.C."/>
            <person name="Kema G.H.J."/>
            <person name="Lawrence C."/>
            <person name="Scott J.A."/>
            <person name="Spatafora J.W."/>
            <person name="Turgeon B.G."/>
            <person name="de Wit P.J.G.M."/>
            <person name="Zhong S."/>
            <person name="Goodwin S.B."/>
            <person name="Grigoriev I.V."/>
        </authorList>
    </citation>
    <scope>NUCLEOTIDE SEQUENCE [LARGE SCALE GENOMIC DNA]</scope>
    <source>
        <strain evidence="2">NZE10 / CBS 128990</strain>
    </source>
</reference>
<dbReference type="AlphaFoldDB" id="N1PC06"/>
<keyword evidence="2" id="KW-1185">Reference proteome</keyword>
<dbReference type="EMBL" id="KB446544">
    <property type="protein sequence ID" value="EME39913.1"/>
    <property type="molecule type" value="Genomic_DNA"/>
</dbReference>
<gene>
    <name evidence="1" type="ORF">DOTSEDRAFT_56260</name>
</gene>
<dbReference type="InterPro" id="IPR038883">
    <property type="entry name" value="AN11006-like"/>
</dbReference>
<evidence type="ECO:0008006" key="3">
    <source>
        <dbReference type="Google" id="ProtNLM"/>
    </source>
</evidence>
<protein>
    <recommendedName>
        <fullName evidence="3">F-box domain-containing protein</fullName>
    </recommendedName>
</protein>
<dbReference type="PANTHER" id="PTHR42085">
    <property type="entry name" value="F-BOX DOMAIN-CONTAINING PROTEIN"/>
    <property type="match status" value="1"/>
</dbReference>
<dbReference type="OrthoDB" id="5420711at2759"/>
<dbReference type="Proteomes" id="UP000016933">
    <property type="component" value="Unassembled WGS sequence"/>
</dbReference>
<evidence type="ECO:0000313" key="2">
    <source>
        <dbReference type="Proteomes" id="UP000016933"/>
    </source>
</evidence>
<evidence type="ECO:0000313" key="1">
    <source>
        <dbReference type="EMBL" id="EME39913.1"/>
    </source>
</evidence>
<sequence>MNTARNDRQDSASNTMQPQPHFLRLPAELRNIIYSHLLVAPPVRHIECGCAYRPLFTDQEHSVTENGFLASTCHSQPSSIRTVGVLRLSSDVHTAILRVNKLCHREGVAVLYENTQILMRQPMPFLHVSQDAMQHTGRLHLAYSAMSISEDLIAYAAYKINNDLPNIRVVSLHIDVDFALDESINPTDFQPLLTMDTELVSFVIDLHVTAAWDSDKFMQGMIIDREEDEEAAEVAEYEAFRMRGKLIEYMEQWAREAGKRFKVLEG</sequence>
<name>N1PC06_DOTSN</name>
<proteinExistence type="predicted"/>